<evidence type="ECO:0000256" key="2">
    <source>
        <dbReference type="ARBA" id="ARBA00022692"/>
    </source>
</evidence>
<feature type="domain" description="G-protein coupled receptors family 1 profile" evidence="6">
    <location>
        <begin position="21"/>
        <end position="287"/>
    </location>
</feature>
<feature type="transmembrane region" description="Helical" evidence="5">
    <location>
        <begin position="236"/>
        <end position="253"/>
    </location>
</feature>
<dbReference type="GO" id="GO:0004930">
    <property type="term" value="F:G protein-coupled receptor activity"/>
    <property type="evidence" value="ECO:0007669"/>
    <property type="project" value="InterPro"/>
</dbReference>
<comment type="caution">
    <text evidence="7">The sequence shown here is derived from an EMBL/GenBank/DDBJ whole genome shotgun (WGS) entry which is preliminary data.</text>
</comment>
<evidence type="ECO:0000313" key="8">
    <source>
        <dbReference type="Proteomes" id="UP000298663"/>
    </source>
</evidence>
<accession>A0A4U5N4L1</accession>
<evidence type="ECO:0000256" key="4">
    <source>
        <dbReference type="ARBA" id="ARBA00023136"/>
    </source>
</evidence>
<reference evidence="7 8" key="2">
    <citation type="journal article" date="2019" name="G3 (Bethesda)">
        <title>Hybrid Assembly of the Genome of the Entomopathogenic Nematode Steinernema carpocapsae Identifies the X-Chromosome.</title>
        <authorList>
            <person name="Serra L."/>
            <person name="Macchietto M."/>
            <person name="Macias-Munoz A."/>
            <person name="McGill C.J."/>
            <person name="Rodriguez I.M."/>
            <person name="Rodriguez B."/>
            <person name="Murad R."/>
            <person name="Mortazavi A."/>
        </authorList>
    </citation>
    <scope>NUCLEOTIDE SEQUENCE [LARGE SCALE GENOMIC DNA]</scope>
    <source>
        <strain evidence="7 8">ALL</strain>
    </source>
</reference>
<feature type="transmembrane region" description="Helical" evidence="5">
    <location>
        <begin position="142"/>
        <end position="164"/>
    </location>
</feature>
<protein>
    <recommendedName>
        <fullName evidence="6">G-protein coupled receptors family 1 profile domain-containing protein</fullName>
    </recommendedName>
</protein>
<dbReference type="EMBL" id="AZBU02000005">
    <property type="protein sequence ID" value="TKR77152.1"/>
    <property type="molecule type" value="Genomic_DNA"/>
</dbReference>
<evidence type="ECO:0000313" key="7">
    <source>
        <dbReference type="EMBL" id="TKR77152.1"/>
    </source>
</evidence>
<dbReference type="SMART" id="SM01381">
    <property type="entry name" value="7TM_GPCR_Srsx"/>
    <property type="match status" value="1"/>
</dbReference>
<sequence>MSLLETEIVLYEVLGILGVIINLPILAAIFWSSQLRTQKEFIIIAGLCISDAINGFSFFMTGVYRQEVVNQRRGEKENSAGEWYYSCSENLLESRYYCLTTFAQSLNIAVDQAFGWMLLAITLDRLYAVYSPIKYFERTYQYAWTVLGVVVLISVLTLVLAYIFTYQQIFPEVSILCYTSDSANAVLYKAFEITRISTVTLSILLYVPICWKLYIIARQRDLGYYSERRYAMLKNMTITVALSSASSIIFVLVPDNLIAFKLFGLDRFGTYLFALISFKSCINVLIYVLRNPMILAELKRFAFCCFRCRNANSHVAQVNNMHNSMIPSARKVSASAFLVRNTAWSKPTSTAALSVLML</sequence>
<dbReference type="PROSITE" id="PS50262">
    <property type="entry name" value="G_PROTEIN_RECEP_F1_2"/>
    <property type="match status" value="1"/>
</dbReference>
<evidence type="ECO:0000256" key="1">
    <source>
        <dbReference type="ARBA" id="ARBA00004370"/>
    </source>
</evidence>
<dbReference type="Gene3D" id="1.20.1070.10">
    <property type="entry name" value="Rhodopsin 7-helix transmembrane proteins"/>
    <property type="match status" value="1"/>
</dbReference>
<keyword evidence="8" id="KW-1185">Reference proteome</keyword>
<reference evidence="7 8" key="1">
    <citation type="journal article" date="2015" name="Genome Biol.">
        <title>Comparative genomics of Steinernema reveals deeply conserved gene regulatory networks.</title>
        <authorList>
            <person name="Dillman A.R."/>
            <person name="Macchietto M."/>
            <person name="Porter C.F."/>
            <person name="Rogers A."/>
            <person name="Williams B."/>
            <person name="Antoshechkin I."/>
            <person name="Lee M.M."/>
            <person name="Goodwin Z."/>
            <person name="Lu X."/>
            <person name="Lewis E.E."/>
            <person name="Goodrich-Blair H."/>
            <person name="Stock S.P."/>
            <person name="Adams B.J."/>
            <person name="Sternberg P.W."/>
            <person name="Mortazavi A."/>
        </authorList>
    </citation>
    <scope>NUCLEOTIDE SEQUENCE [LARGE SCALE GENOMIC DNA]</scope>
    <source>
        <strain evidence="7 8">ALL</strain>
    </source>
</reference>
<dbReference type="InterPro" id="IPR017452">
    <property type="entry name" value="GPCR_Rhodpsn_7TM"/>
</dbReference>
<feature type="transmembrane region" description="Helical" evidence="5">
    <location>
        <begin position="43"/>
        <end position="64"/>
    </location>
</feature>
<organism evidence="7 8">
    <name type="scientific">Steinernema carpocapsae</name>
    <name type="common">Entomopathogenic nematode</name>
    <dbReference type="NCBI Taxonomy" id="34508"/>
    <lineage>
        <taxon>Eukaryota</taxon>
        <taxon>Metazoa</taxon>
        <taxon>Ecdysozoa</taxon>
        <taxon>Nematoda</taxon>
        <taxon>Chromadorea</taxon>
        <taxon>Rhabditida</taxon>
        <taxon>Tylenchina</taxon>
        <taxon>Panagrolaimomorpha</taxon>
        <taxon>Strongyloidoidea</taxon>
        <taxon>Steinernematidae</taxon>
        <taxon>Steinernema</taxon>
    </lineage>
</organism>
<evidence type="ECO:0000256" key="3">
    <source>
        <dbReference type="ARBA" id="ARBA00022989"/>
    </source>
</evidence>
<feature type="transmembrane region" description="Helical" evidence="5">
    <location>
        <begin position="268"/>
        <end position="289"/>
    </location>
</feature>
<keyword evidence="3 5" id="KW-1133">Transmembrane helix</keyword>
<dbReference type="AlphaFoldDB" id="A0A4U5N4L1"/>
<keyword evidence="2 5" id="KW-0812">Transmembrane</keyword>
<name>A0A4U5N4L1_STECR</name>
<keyword evidence="4 5" id="KW-0472">Membrane</keyword>
<dbReference type="CDD" id="cd00637">
    <property type="entry name" value="7tm_classA_rhodopsin-like"/>
    <property type="match status" value="1"/>
</dbReference>
<dbReference type="InterPro" id="IPR000276">
    <property type="entry name" value="GPCR_Rhodpsn"/>
</dbReference>
<evidence type="ECO:0000259" key="6">
    <source>
        <dbReference type="PROSITE" id="PS50262"/>
    </source>
</evidence>
<feature type="transmembrane region" description="Helical" evidence="5">
    <location>
        <begin position="196"/>
        <end position="215"/>
    </location>
</feature>
<proteinExistence type="predicted"/>
<gene>
    <name evidence="7" type="ORF">L596_018172</name>
</gene>
<dbReference type="SUPFAM" id="SSF81321">
    <property type="entry name" value="Family A G protein-coupled receptor-like"/>
    <property type="match status" value="1"/>
</dbReference>
<dbReference type="PANTHER" id="PTHR23360:SF26">
    <property type="entry name" value="G-PROTEIN COUPLED RECEPTORS FAMILY 1 PROFILE DOMAIN-CONTAINING PROTEIN"/>
    <property type="match status" value="1"/>
</dbReference>
<dbReference type="OrthoDB" id="5872702at2759"/>
<dbReference type="PANTHER" id="PTHR23360">
    <property type="entry name" value="G-PROTEIN COUPLED RECEPTORS FAMILY 1 PROFILE DOMAIN-CONTAINING PROTEIN-RELATED"/>
    <property type="match status" value="1"/>
</dbReference>
<feature type="transmembrane region" description="Helical" evidence="5">
    <location>
        <begin position="13"/>
        <end position="31"/>
    </location>
</feature>
<dbReference type="InterPro" id="IPR047130">
    <property type="entry name" value="7TM_GPCR_Srsx_nematod"/>
</dbReference>
<dbReference type="GO" id="GO:0016020">
    <property type="term" value="C:membrane"/>
    <property type="evidence" value="ECO:0007669"/>
    <property type="project" value="UniProtKB-SubCell"/>
</dbReference>
<dbReference type="Proteomes" id="UP000298663">
    <property type="component" value="Unassembled WGS sequence"/>
</dbReference>
<evidence type="ECO:0000256" key="5">
    <source>
        <dbReference type="SAM" id="Phobius"/>
    </source>
</evidence>
<comment type="subcellular location">
    <subcellularLocation>
        <location evidence="1">Membrane</location>
    </subcellularLocation>
</comment>